<dbReference type="AlphaFoldDB" id="A0AA35REN2"/>
<comment type="similarity">
    <text evidence="3 18">Belongs to the class-I aminoacyl-tRNA synthetase family.</text>
</comment>
<dbReference type="InterPro" id="IPR014729">
    <property type="entry name" value="Rossmann-like_a/b/a_fold"/>
</dbReference>
<evidence type="ECO:0000256" key="17">
    <source>
        <dbReference type="ARBA" id="ARBA00047552"/>
    </source>
</evidence>
<keyword evidence="12 18" id="KW-0030">Aminoacyl-tRNA synthetase</keyword>
<dbReference type="Gene3D" id="3.40.50.620">
    <property type="entry name" value="HUPs"/>
    <property type="match status" value="3"/>
</dbReference>
<feature type="domain" description="Aminoacyl-tRNA synthetase class Ia" evidence="21">
    <location>
        <begin position="186"/>
        <end position="718"/>
    </location>
</feature>
<keyword evidence="10" id="KW-0809">Transit peptide</keyword>
<evidence type="ECO:0000256" key="4">
    <source>
        <dbReference type="ARBA" id="ARBA00013169"/>
    </source>
</evidence>
<dbReference type="InterPro" id="IPR009008">
    <property type="entry name" value="Val/Leu/Ile-tRNA-synth_edit"/>
</dbReference>
<evidence type="ECO:0000256" key="19">
    <source>
        <dbReference type="SAM" id="Coils"/>
    </source>
</evidence>
<keyword evidence="25" id="KW-1185">Reference proteome</keyword>
<dbReference type="Pfam" id="PF08264">
    <property type="entry name" value="Anticodon_1"/>
    <property type="match status" value="1"/>
</dbReference>
<dbReference type="GO" id="GO:0004832">
    <property type="term" value="F:valine-tRNA ligase activity"/>
    <property type="evidence" value="ECO:0007669"/>
    <property type="project" value="UniProtKB-EC"/>
</dbReference>
<name>A0AA35REN2_GEOBA</name>
<evidence type="ECO:0000256" key="8">
    <source>
        <dbReference type="ARBA" id="ARBA00022840"/>
    </source>
</evidence>
<dbReference type="Gene3D" id="1.10.730.10">
    <property type="entry name" value="Isoleucyl-tRNA Synthetase, Domain 1"/>
    <property type="match status" value="1"/>
</dbReference>
<evidence type="ECO:0000259" key="23">
    <source>
        <dbReference type="Pfam" id="PF10458"/>
    </source>
</evidence>
<dbReference type="InterPro" id="IPR019499">
    <property type="entry name" value="Val-tRNA_synth_tRNA-bd"/>
</dbReference>
<dbReference type="InterPro" id="IPR033705">
    <property type="entry name" value="Anticodon_Ia_Val"/>
</dbReference>
<dbReference type="PANTHER" id="PTHR11946">
    <property type="entry name" value="VALYL-TRNA SYNTHETASES"/>
    <property type="match status" value="1"/>
</dbReference>
<evidence type="ECO:0000256" key="1">
    <source>
        <dbReference type="ARBA" id="ARBA00004173"/>
    </source>
</evidence>
<organism evidence="24 25">
    <name type="scientific">Geodia barretti</name>
    <name type="common">Barrett's horny sponge</name>
    <dbReference type="NCBI Taxonomy" id="519541"/>
    <lineage>
        <taxon>Eukaryota</taxon>
        <taxon>Metazoa</taxon>
        <taxon>Porifera</taxon>
        <taxon>Demospongiae</taxon>
        <taxon>Heteroscleromorpha</taxon>
        <taxon>Tetractinellida</taxon>
        <taxon>Astrophorina</taxon>
        <taxon>Geodiidae</taxon>
        <taxon>Geodia</taxon>
    </lineage>
</organism>
<dbReference type="InterPro" id="IPR037118">
    <property type="entry name" value="Val-tRNA_synth_C_sf"/>
</dbReference>
<feature type="domain" description="Methionyl/Valyl/Leucyl/Isoleucyl-tRNA synthetase anticodon-binding" evidence="22">
    <location>
        <begin position="899"/>
        <end position="1045"/>
    </location>
</feature>
<dbReference type="FunFam" id="3.40.50.620:FF:000078">
    <property type="entry name" value="Valine--tRNA ligase, mitochondrial"/>
    <property type="match status" value="1"/>
</dbReference>
<evidence type="ECO:0000313" key="25">
    <source>
        <dbReference type="Proteomes" id="UP001174909"/>
    </source>
</evidence>
<dbReference type="GO" id="GO:0005739">
    <property type="term" value="C:mitochondrion"/>
    <property type="evidence" value="ECO:0007669"/>
    <property type="project" value="UniProtKB-SubCell"/>
</dbReference>
<feature type="coiled-coil region" evidence="19">
    <location>
        <begin position="1107"/>
        <end position="1134"/>
    </location>
</feature>
<evidence type="ECO:0000256" key="20">
    <source>
        <dbReference type="SAM" id="MobiDB-lite"/>
    </source>
</evidence>
<dbReference type="Pfam" id="PF00133">
    <property type="entry name" value="tRNA-synt_1"/>
    <property type="match status" value="2"/>
</dbReference>
<dbReference type="NCBIfam" id="TIGR00422">
    <property type="entry name" value="valS"/>
    <property type="match status" value="1"/>
</dbReference>
<protein>
    <recommendedName>
        <fullName evidence="13">Valine--tRNA ligase</fullName>
        <ecNumber evidence="4">6.1.1.9</ecNumber>
    </recommendedName>
    <alternativeName>
        <fullName evidence="15">Valine--tRNA ligase, mitochondrial</fullName>
    </alternativeName>
    <alternativeName>
        <fullName evidence="14">Valyl-tRNA synthetase</fullName>
    </alternativeName>
</protein>
<dbReference type="CDD" id="cd00817">
    <property type="entry name" value="ValRS_core"/>
    <property type="match status" value="1"/>
</dbReference>
<dbReference type="Proteomes" id="UP001174909">
    <property type="component" value="Unassembled WGS sequence"/>
</dbReference>
<dbReference type="EMBL" id="CASHTH010000889">
    <property type="protein sequence ID" value="CAI8008747.1"/>
    <property type="molecule type" value="Genomic_DNA"/>
</dbReference>
<dbReference type="InterPro" id="IPR002303">
    <property type="entry name" value="Valyl-tRNA_ligase"/>
</dbReference>
<dbReference type="Gene3D" id="3.90.740.10">
    <property type="entry name" value="Valyl/Leucyl/Isoleucyl-tRNA synthetase, editing domain"/>
    <property type="match status" value="1"/>
</dbReference>
<reference evidence="24" key="1">
    <citation type="submission" date="2023-03" db="EMBL/GenBank/DDBJ databases">
        <authorList>
            <person name="Steffen K."/>
            <person name="Cardenas P."/>
        </authorList>
    </citation>
    <scope>NUCLEOTIDE SEQUENCE</scope>
</reference>
<accession>A0AA35REN2</accession>
<evidence type="ECO:0000256" key="5">
    <source>
        <dbReference type="ARBA" id="ARBA00022490"/>
    </source>
</evidence>
<dbReference type="PROSITE" id="PS00178">
    <property type="entry name" value="AA_TRNA_LIGASE_I"/>
    <property type="match status" value="1"/>
</dbReference>
<dbReference type="PRINTS" id="PR00986">
    <property type="entry name" value="TRNASYNTHVAL"/>
</dbReference>
<feature type="region of interest" description="Disordered" evidence="20">
    <location>
        <begin position="720"/>
        <end position="742"/>
    </location>
</feature>
<evidence type="ECO:0000256" key="11">
    <source>
        <dbReference type="ARBA" id="ARBA00023128"/>
    </source>
</evidence>
<comment type="caution">
    <text evidence="24">The sequence shown here is derived from an EMBL/GenBank/DDBJ whole genome shotgun (WGS) entry which is preliminary data.</text>
</comment>
<dbReference type="SUPFAM" id="SSF47323">
    <property type="entry name" value="Anticodon-binding domain of a subclass of class I aminoacyl-tRNA synthetases"/>
    <property type="match status" value="1"/>
</dbReference>
<evidence type="ECO:0000256" key="12">
    <source>
        <dbReference type="ARBA" id="ARBA00023146"/>
    </source>
</evidence>
<dbReference type="GO" id="GO:0005829">
    <property type="term" value="C:cytosol"/>
    <property type="evidence" value="ECO:0007669"/>
    <property type="project" value="TreeGrafter"/>
</dbReference>
<feature type="domain" description="Valyl-tRNA synthetase tRNA-binding arm" evidence="23">
    <location>
        <begin position="1109"/>
        <end position="1172"/>
    </location>
</feature>
<keyword evidence="11" id="KW-0496">Mitochondrion</keyword>
<dbReference type="FunFam" id="3.90.740.10:FF:000005">
    <property type="entry name" value="Valine--tRNA ligase, mitochondrial"/>
    <property type="match status" value="1"/>
</dbReference>
<evidence type="ECO:0000256" key="18">
    <source>
        <dbReference type="RuleBase" id="RU363035"/>
    </source>
</evidence>
<dbReference type="EC" id="6.1.1.9" evidence="4"/>
<evidence type="ECO:0000256" key="3">
    <source>
        <dbReference type="ARBA" id="ARBA00005594"/>
    </source>
</evidence>
<dbReference type="FunFam" id="3.40.50.620:FF:000020">
    <property type="entry name" value="Valine--tRNA ligase, mitochondrial"/>
    <property type="match status" value="1"/>
</dbReference>
<keyword evidence="8 18" id="KW-0067">ATP-binding</keyword>
<sequence length="1178" mass="132969">MFAGETLHAACCSLQFFTSLGAFTREYRYQITEQRTEQVYGDQSLRPRGGPMSLRLATRGCIRKVAVSWWRSSLGGFGWSRNMADSSGKMATAAGAQEPGGPVVKTEKQLKKEAAKNAKLAKYHEKMAMQKAQNAGEQAKPKEKKPVGKKAPTSFTYDIPTPPGEKKDVTIPLPSAYSPPFVEATWYAWWEKQGFFSPEYGRRTVSDPNPKGSFIITLPPPNVTGTLHLGHALTNAIEDSIVRWHRMKGRTVVWVPGSDHAGIATQVVVEKKLMRERGLSRHDIGREKFIEEVWKWKQEKGDRIYHQLRKSGCSLDWTRTFFTMDENLSRAVKECFVRLHDEGTIYRSNRLVNWSTRLKSAISDIEVDKVELEGKTLLSVPGYDRKIEFGQLVSFAYRLENSEEEIVVATTRIETMLGDTAVAVHPQDPQDMVGKLCVHPFCERRLPIVADDFVDMNFGTGAVKITPAHDHNDYECGKRNNLEFIEMMNDDGYITNICPQFQGMKRFDARTAVLEALKEKGLYRETKDHAMVVPVCSRSKDIVEPLIKPQWWLNCTDMARDAAEAVKSGAMRLIPSSHDRTWYHWLGNSRDWCISRQLWWGHRIPAYFVTFTDPSMPRGDPKEGEYWVSATSKEVALERAAKKFKIAKEKIVLKQDEDVLDTWFSSGLLPFSIFGWPDQTEDLKTFYPNSLLETGHDILFFWVARMVFFGQKIMGHVPSLRSPLSSSSSPSRPFLSPSPSLSSSLPLLLPPTLTKTTPSPPPQVYLHAMVRDAHGRKMSKSLGNVIDPLDVMGGISLLELQKKLEGGNLDPKEVERAKTGQKADYPDGIPECGTDAMRFALCAYTAQGRDINLDVKRVVGYRFFCNKIWNAMRFSLTNLGSEFTPNSAQELTDQETVMDRWILSRLSVAVDDCNRGFAEYDFPLVTSAIYNFWVYELCDVYLETLKPVLYGDDTSAKNVARNVLYTCLETALLLISPFMPFLSEELYQRLPRRSPSSPPSICVTPYPEQLKYHDPALDARVKLTQEVVRVIRSMKQDYLPAKAKPEVHLVCHTPEASDILSQFVGVVTTLSQCSKVNVMGGEGRVPGGCTMTTVGASVQVHLQLKGLVDFDKEVSKLEEKIRKINSQLEKLVKQEQVDGYEEKVPIEVRDATREKTQSLETERGQLEGALAGFRSMKE</sequence>
<keyword evidence="5" id="KW-0963">Cytoplasm</keyword>
<evidence type="ECO:0000256" key="16">
    <source>
        <dbReference type="ARBA" id="ARBA00043854"/>
    </source>
</evidence>
<evidence type="ECO:0000259" key="22">
    <source>
        <dbReference type="Pfam" id="PF08264"/>
    </source>
</evidence>
<dbReference type="SUPFAM" id="SSF50677">
    <property type="entry name" value="ValRS/IleRS/LeuRS editing domain"/>
    <property type="match status" value="1"/>
</dbReference>
<evidence type="ECO:0000313" key="24">
    <source>
        <dbReference type="EMBL" id="CAI8008747.1"/>
    </source>
</evidence>
<keyword evidence="7 18" id="KW-0547">Nucleotide-binding</keyword>
<proteinExistence type="inferred from homology"/>
<dbReference type="GO" id="GO:0002161">
    <property type="term" value="F:aminoacyl-tRNA deacylase activity"/>
    <property type="evidence" value="ECO:0007669"/>
    <property type="project" value="InterPro"/>
</dbReference>
<evidence type="ECO:0000256" key="7">
    <source>
        <dbReference type="ARBA" id="ARBA00022741"/>
    </source>
</evidence>
<dbReference type="FunFam" id="1.10.730.10:FF:000015">
    <property type="entry name" value="Valine--tRNA ligase"/>
    <property type="match status" value="1"/>
</dbReference>
<dbReference type="GO" id="GO:0006438">
    <property type="term" value="P:valyl-tRNA aminoacylation"/>
    <property type="evidence" value="ECO:0007669"/>
    <property type="project" value="InterPro"/>
</dbReference>
<evidence type="ECO:0000259" key="21">
    <source>
        <dbReference type="Pfam" id="PF00133"/>
    </source>
</evidence>
<evidence type="ECO:0000256" key="9">
    <source>
        <dbReference type="ARBA" id="ARBA00022917"/>
    </source>
</evidence>
<comment type="catalytic activity">
    <reaction evidence="17">
        <text>tRNA(Val) + L-valine + ATP = L-valyl-tRNA(Val) + AMP + diphosphate</text>
        <dbReference type="Rhea" id="RHEA:10704"/>
        <dbReference type="Rhea" id="RHEA-COMP:9672"/>
        <dbReference type="Rhea" id="RHEA-COMP:9708"/>
        <dbReference type="ChEBI" id="CHEBI:30616"/>
        <dbReference type="ChEBI" id="CHEBI:33019"/>
        <dbReference type="ChEBI" id="CHEBI:57762"/>
        <dbReference type="ChEBI" id="CHEBI:78442"/>
        <dbReference type="ChEBI" id="CHEBI:78537"/>
        <dbReference type="ChEBI" id="CHEBI:456215"/>
        <dbReference type="EC" id="6.1.1.9"/>
    </reaction>
</comment>
<evidence type="ECO:0000256" key="15">
    <source>
        <dbReference type="ARBA" id="ARBA00040837"/>
    </source>
</evidence>
<gene>
    <name evidence="24" type="ORF">GBAR_LOCUS5959</name>
</gene>
<dbReference type="PANTHER" id="PTHR11946:SF71">
    <property type="entry name" value="VALINE--TRNA LIGASE, MITOCHONDRIAL"/>
    <property type="match status" value="1"/>
</dbReference>
<evidence type="ECO:0000256" key="6">
    <source>
        <dbReference type="ARBA" id="ARBA00022598"/>
    </source>
</evidence>
<dbReference type="Pfam" id="PF10458">
    <property type="entry name" value="Val_tRNA-synt_C"/>
    <property type="match status" value="1"/>
</dbReference>
<keyword evidence="9 18" id="KW-0648">Protein biosynthesis</keyword>
<dbReference type="HAMAP" id="MF_02004">
    <property type="entry name" value="Val_tRNA_synth_type1"/>
    <property type="match status" value="1"/>
</dbReference>
<evidence type="ECO:0000256" key="13">
    <source>
        <dbReference type="ARBA" id="ARBA00024407"/>
    </source>
</evidence>
<dbReference type="CDD" id="cd07962">
    <property type="entry name" value="Anticodon_Ia_Val"/>
    <property type="match status" value="1"/>
</dbReference>
<dbReference type="InterPro" id="IPR009080">
    <property type="entry name" value="tRNAsynth_Ia_anticodon-bd"/>
</dbReference>
<dbReference type="GO" id="GO:0005524">
    <property type="term" value="F:ATP binding"/>
    <property type="evidence" value="ECO:0007669"/>
    <property type="project" value="UniProtKB-KW"/>
</dbReference>
<dbReference type="InterPro" id="IPR001412">
    <property type="entry name" value="aa-tRNA-synth_I_CS"/>
</dbReference>
<dbReference type="InterPro" id="IPR002300">
    <property type="entry name" value="aa-tRNA-synth_Ia"/>
</dbReference>
<evidence type="ECO:0000256" key="10">
    <source>
        <dbReference type="ARBA" id="ARBA00022946"/>
    </source>
</evidence>
<dbReference type="Gene3D" id="1.10.287.380">
    <property type="entry name" value="Valyl-tRNA synthetase, C-terminal domain"/>
    <property type="match status" value="1"/>
</dbReference>
<dbReference type="InterPro" id="IPR013155">
    <property type="entry name" value="M/V/L/I-tRNA-synth_anticd-bd"/>
</dbReference>
<evidence type="ECO:0000256" key="2">
    <source>
        <dbReference type="ARBA" id="ARBA00004496"/>
    </source>
</evidence>
<evidence type="ECO:0000256" key="14">
    <source>
        <dbReference type="ARBA" id="ARBA00029936"/>
    </source>
</evidence>
<keyword evidence="19" id="KW-0175">Coiled coil</keyword>
<keyword evidence="6 18" id="KW-0436">Ligase</keyword>
<feature type="region of interest" description="Disordered" evidence="20">
    <location>
        <begin position="133"/>
        <end position="163"/>
    </location>
</feature>
<dbReference type="SUPFAM" id="SSF52374">
    <property type="entry name" value="Nucleotidylyl transferase"/>
    <property type="match status" value="1"/>
</dbReference>
<comment type="subcellular location">
    <subcellularLocation>
        <location evidence="2">Cytoplasm</location>
    </subcellularLocation>
    <subcellularLocation>
        <location evidence="1">Mitochondrion</location>
    </subcellularLocation>
</comment>
<feature type="domain" description="Aminoacyl-tRNA synthetase class Ia" evidence="21">
    <location>
        <begin position="759"/>
        <end position="854"/>
    </location>
</feature>
<comment type="function">
    <text evidence="16">Catalyzes the attachment of valine to tRNA(Val) in a two-step reaction: valine is first activated by ATP to form Val-AMP and then transferred to the acceptor end of tRNA(Val).</text>
</comment>
<dbReference type="NCBIfam" id="NF004349">
    <property type="entry name" value="PRK05729.1"/>
    <property type="match status" value="1"/>
</dbReference>